<evidence type="ECO:0000256" key="1">
    <source>
        <dbReference type="SAM" id="SignalP"/>
    </source>
</evidence>
<accession>A0A2M4CDV0</accession>
<feature type="chain" id="PRO_5014701671" evidence="1">
    <location>
        <begin position="21"/>
        <end position="71"/>
    </location>
</feature>
<protein>
    <submittedName>
        <fullName evidence="2">Putative secreted protein</fullName>
    </submittedName>
</protein>
<dbReference type="EMBL" id="GGFJ01014359">
    <property type="protein sequence ID" value="MBW63500.1"/>
    <property type="molecule type" value="Transcribed_RNA"/>
</dbReference>
<reference evidence="2" key="1">
    <citation type="submission" date="2018-01" db="EMBL/GenBank/DDBJ databases">
        <title>An insight into the sialome of Amazonian anophelines.</title>
        <authorList>
            <person name="Ribeiro J.M."/>
            <person name="Scarpassa V."/>
            <person name="Calvo E."/>
        </authorList>
    </citation>
    <scope>NUCLEOTIDE SEQUENCE</scope>
    <source>
        <tissue evidence="2">Salivary glands</tissue>
    </source>
</reference>
<dbReference type="AlphaFoldDB" id="A0A2M4CDV0"/>
<proteinExistence type="predicted"/>
<evidence type="ECO:0000313" key="2">
    <source>
        <dbReference type="EMBL" id="MBW63500.1"/>
    </source>
</evidence>
<name>A0A2M4CDV0_9DIPT</name>
<sequence>MMMMMMVWFISIWRAVKLFAKIAPGARVLPFTRRLPAINIASAAMHHFIITVSSAAPCLDNSAFNRLFIGT</sequence>
<keyword evidence="1" id="KW-0732">Signal</keyword>
<organism evidence="2">
    <name type="scientific">Anopheles marajoara</name>
    <dbReference type="NCBI Taxonomy" id="58244"/>
    <lineage>
        <taxon>Eukaryota</taxon>
        <taxon>Metazoa</taxon>
        <taxon>Ecdysozoa</taxon>
        <taxon>Arthropoda</taxon>
        <taxon>Hexapoda</taxon>
        <taxon>Insecta</taxon>
        <taxon>Pterygota</taxon>
        <taxon>Neoptera</taxon>
        <taxon>Endopterygota</taxon>
        <taxon>Diptera</taxon>
        <taxon>Nematocera</taxon>
        <taxon>Culicoidea</taxon>
        <taxon>Culicidae</taxon>
        <taxon>Anophelinae</taxon>
        <taxon>Anopheles</taxon>
    </lineage>
</organism>
<feature type="signal peptide" evidence="1">
    <location>
        <begin position="1"/>
        <end position="20"/>
    </location>
</feature>